<feature type="signal peptide" evidence="1">
    <location>
        <begin position="1"/>
        <end position="20"/>
    </location>
</feature>
<comment type="caution">
    <text evidence="2">The sequence shown here is derived from an EMBL/GenBank/DDBJ whole genome shotgun (WGS) entry which is preliminary data.</text>
</comment>
<dbReference type="Proteomes" id="UP000324748">
    <property type="component" value="Unassembled WGS sequence"/>
</dbReference>
<evidence type="ECO:0000313" key="3">
    <source>
        <dbReference type="EMBL" id="KAA1115668.1"/>
    </source>
</evidence>
<evidence type="ECO:0000313" key="2">
    <source>
        <dbReference type="EMBL" id="KAA1093004.1"/>
    </source>
</evidence>
<reference evidence="4 5" key="1">
    <citation type="submission" date="2019-05" db="EMBL/GenBank/DDBJ databases">
        <title>Emergence of the Ug99 lineage of the wheat stem rust pathogen through somatic hybridization.</title>
        <authorList>
            <person name="Li F."/>
            <person name="Upadhyaya N.M."/>
            <person name="Sperschneider J."/>
            <person name="Matny O."/>
            <person name="Nguyen-Phuc H."/>
            <person name="Mago R."/>
            <person name="Raley C."/>
            <person name="Miller M.E."/>
            <person name="Silverstein K.A.T."/>
            <person name="Henningsen E."/>
            <person name="Hirsch C.D."/>
            <person name="Visser B."/>
            <person name="Pretorius Z.A."/>
            <person name="Steffenson B.J."/>
            <person name="Schwessinger B."/>
            <person name="Dodds P.N."/>
            <person name="Figueroa M."/>
        </authorList>
    </citation>
    <scope>NUCLEOTIDE SEQUENCE [LARGE SCALE GENOMIC DNA]</scope>
    <source>
        <strain evidence="2">21-0</strain>
        <strain evidence="3 5">Ug99</strain>
    </source>
</reference>
<evidence type="ECO:0000313" key="5">
    <source>
        <dbReference type="Proteomes" id="UP000325313"/>
    </source>
</evidence>
<organism evidence="2 4">
    <name type="scientific">Puccinia graminis f. sp. tritici</name>
    <dbReference type="NCBI Taxonomy" id="56615"/>
    <lineage>
        <taxon>Eukaryota</taxon>
        <taxon>Fungi</taxon>
        <taxon>Dikarya</taxon>
        <taxon>Basidiomycota</taxon>
        <taxon>Pucciniomycotina</taxon>
        <taxon>Pucciniomycetes</taxon>
        <taxon>Pucciniales</taxon>
        <taxon>Pucciniaceae</taxon>
        <taxon>Puccinia</taxon>
    </lineage>
</organism>
<accession>A0A5B0NWU4</accession>
<dbReference type="AlphaFoldDB" id="A0A5B0NWU4"/>
<keyword evidence="1" id="KW-0732">Signal</keyword>
<gene>
    <name evidence="2" type="ORF">PGT21_020876</name>
    <name evidence="3" type="ORF">PGTUg99_023188</name>
</gene>
<feature type="chain" id="PRO_5036137581" evidence="1">
    <location>
        <begin position="21"/>
        <end position="101"/>
    </location>
</feature>
<name>A0A5B0NWU4_PUCGR</name>
<dbReference type="EMBL" id="VDEP01000272">
    <property type="protein sequence ID" value="KAA1115668.1"/>
    <property type="molecule type" value="Genomic_DNA"/>
</dbReference>
<evidence type="ECO:0000313" key="4">
    <source>
        <dbReference type="Proteomes" id="UP000324748"/>
    </source>
</evidence>
<evidence type="ECO:0000256" key="1">
    <source>
        <dbReference type="SAM" id="SignalP"/>
    </source>
</evidence>
<protein>
    <submittedName>
        <fullName evidence="2">Uncharacterized protein</fullName>
    </submittedName>
</protein>
<dbReference type="Proteomes" id="UP000325313">
    <property type="component" value="Unassembled WGS sequence"/>
</dbReference>
<keyword evidence="4" id="KW-1185">Reference proteome</keyword>
<dbReference type="EMBL" id="VSWC01000080">
    <property type="protein sequence ID" value="KAA1093004.1"/>
    <property type="molecule type" value="Genomic_DNA"/>
</dbReference>
<sequence>MSVLKSAFVLLAMVFGMATAARTDWGCPPDLPQQACESIHNSGNLDEESGHNSGGPNCMDMPEIPDDHLWCCRHDTIKREDALYWYELPDGTCRRWVMLQH</sequence>
<proteinExistence type="predicted"/>